<name>A0A9W6B6E6_9FLAO</name>
<organism evidence="2 3">
    <name type="scientific">Neptunitalea chrysea</name>
    <dbReference type="NCBI Taxonomy" id="1647581"/>
    <lineage>
        <taxon>Bacteria</taxon>
        <taxon>Pseudomonadati</taxon>
        <taxon>Bacteroidota</taxon>
        <taxon>Flavobacteriia</taxon>
        <taxon>Flavobacteriales</taxon>
        <taxon>Flavobacteriaceae</taxon>
        <taxon>Neptunitalea</taxon>
    </lineage>
</organism>
<evidence type="ECO:0000256" key="1">
    <source>
        <dbReference type="SAM" id="Phobius"/>
    </source>
</evidence>
<feature type="transmembrane region" description="Helical" evidence="1">
    <location>
        <begin position="37"/>
        <end position="57"/>
    </location>
</feature>
<keyword evidence="1" id="KW-0472">Membrane</keyword>
<protein>
    <submittedName>
        <fullName evidence="2">Uncharacterized protein</fullName>
    </submittedName>
</protein>
<dbReference type="Proteomes" id="UP001143545">
    <property type="component" value="Unassembled WGS sequence"/>
</dbReference>
<evidence type="ECO:0000313" key="3">
    <source>
        <dbReference type="Proteomes" id="UP001143545"/>
    </source>
</evidence>
<proteinExistence type="predicted"/>
<reference evidence="2" key="1">
    <citation type="submission" date="2022-07" db="EMBL/GenBank/DDBJ databases">
        <title>Taxonomy of Novel Oxalotrophic and Methylotrophic Bacteria.</title>
        <authorList>
            <person name="Sahin N."/>
            <person name="Tani A."/>
        </authorList>
    </citation>
    <scope>NUCLEOTIDE SEQUENCE</scope>
    <source>
        <strain evidence="2">AM327</strain>
    </source>
</reference>
<dbReference type="AlphaFoldDB" id="A0A9W6B6E6"/>
<sequence>MYMSTKINVLIAMLFSVAVFGDNIPPVPQPTSAPVPVGLPIDAWVIPVFVIGLLYGVKVYTSKQRAV</sequence>
<evidence type="ECO:0000313" key="2">
    <source>
        <dbReference type="EMBL" id="GLB53410.1"/>
    </source>
</evidence>
<gene>
    <name evidence="2" type="ORF">NBRC110019_24510</name>
</gene>
<keyword evidence="3" id="KW-1185">Reference proteome</keyword>
<keyword evidence="1" id="KW-0812">Transmembrane</keyword>
<dbReference type="EMBL" id="BRVP01000017">
    <property type="protein sequence ID" value="GLB53410.1"/>
    <property type="molecule type" value="Genomic_DNA"/>
</dbReference>
<comment type="caution">
    <text evidence="2">The sequence shown here is derived from an EMBL/GenBank/DDBJ whole genome shotgun (WGS) entry which is preliminary data.</text>
</comment>
<accession>A0A9W6B6E6</accession>
<keyword evidence="1" id="KW-1133">Transmembrane helix</keyword>